<sequence>MADFAAVETVGNSHAQFAFGQGLLMIGIRLKTEQANHTI</sequence>
<dbReference type="EMBL" id="BEXB01000085">
    <property type="protein sequence ID" value="GAY79079.1"/>
    <property type="molecule type" value="Genomic_DNA"/>
</dbReference>
<reference evidence="1 2" key="1">
    <citation type="submission" date="2017-11" db="EMBL/GenBank/DDBJ databases">
        <title>Draft Genome Sequence of Sporolactobacillus inulinus NBRC 111894 Isolated from Koso, a Japanese Sugar-Vegetable Fermented Beverage.</title>
        <authorList>
            <person name="Chiou T.Y."/>
            <person name="Oshima K."/>
            <person name="Suda W."/>
            <person name="Hattori M."/>
            <person name="Takahashi T."/>
        </authorList>
    </citation>
    <scope>NUCLEOTIDE SEQUENCE [LARGE SCALE GENOMIC DNA]</scope>
    <source>
        <strain evidence="1 2">NBRC111894</strain>
    </source>
</reference>
<organism evidence="1 2">
    <name type="scientific">Sporolactobacillus inulinus</name>
    <dbReference type="NCBI Taxonomy" id="2078"/>
    <lineage>
        <taxon>Bacteria</taxon>
        <taxon>Bacillati</taxon>
        <taxon>Bacillota</taxon>
        <taxon>Bacilli</taxon>
        <taxon>Bacillales</taxon>
        <taxon>Sporolactobacillaceae</taxon>
        <taxon>Sporolactobacillus</taxon>
    </lineage>
</organism>
<evidence type="ECO:0000313" key="1">
    <source>
        <dbReference type="EMBL" id="GAY79079.1"/>
    </source>
</evidence>
<accession>A0A4Y1ZJ75</accession>
<gene>
    <name evidence="1" type="ORF">NBRC111894_4633</name>
</gene>
<dbReference type="AlphaFoldDB" id="A0A4Y1ZJ75"/>
<protein>
    <submittedName>
        <fullName evidence="1">Uncharacterized protein</fullName>
    </submittedName>
</protein>
<dbReference type="Proteomes" id="UP000319716">
    <property type="component" value="Unassembled WGS sequence"/>
</dbReference>
<name>A0A4Y1ZJ75_9BACL</name>
<proteinExistence type="predicted"/>
<evidence type="ECO:0000313" key="2">
    <source>
        <dbReference type="Proteomes" id="UP000319716"/>
    </source>
</evidence>
<comment type="caution">
    <text evidence="1">The sequence shown here is derived from an EMBL/GenBank/DDBJ whole genome shotgun (WGS) entry which is preliminary data.</text>
</comment>